<accession>A0A9Q1G0K1</accession>
<feature type="region of interest" description="Disordered" evidence="1">
    <location>
        <begin position="157"/>
        <end position="186"/>
    </location>
</feature>
<reference evidence="2" key="1">
    <citation type="journal article" date="2023" name="Science">
        <title>Genome structures resolve the early diversification of teleost fishes.</title>
        <authorList>
            <person name="Parey E."/>
            <person name="Louis A."/>
            <person name="Montfort J."/>
            <person name="Bouchez O."/>
            <person name="Roques C."/>
            <person name="Iampietro C."/>
            <person name="Lluch J."/>
            <person name="Castinel A."/>
            <person name="Donnadieu C."/>
            <person name="Desvignes T."/>
            <person name="Floi Bucao C."/>
            <person name="Jouanno E."/>
            <person name="Wen M."/>
            <person name="Mejri S."/>
            <person name="Dirks R."/>
            <person name="Jansen H."/>
            <person name="Henkel C."/>
            <person name="Chen W.J."/>
            <person name="Zahm M."/>
            <person name="Cabau C."/>
            <person name="Klopp C."/>
            <person name="Thompson A.W."/>
            <person name="Robinson-Rechavi M."/>
            <person name="Braasch I."/>
            <person name="Lecointre G."/>
            <person name="Bobe J."/>
            <person name="Postlethwait J.H."/>
            <person name="Berthelot C."/>
            <person name="Roest Crollius H."/>
            <person name="Guiguen Y."/>
        </authorList>
    </citation>
    <scope>NUCLEOTIDE SEQUENCE</scope>
    <source>
        <strain evidence="2">WJC10195</strain>
    </source>
</reference>
<proteinExistence type="predicted"/>
<evidence type="ECO:0008006" key="4">
    <source>
        <dbReference type="Google" id="ProtNLM"/>
    </source>
</evidence>
<dbReference type="PANTHER" id="PTHR31796:SF2">
    <property type="entry name" value="SUZ DOMAIN-CONTAINING PROTEIN 1"/>
    <property type="match status" value="1"/>
</dbReference>
<comment type="caution">
    <text evidence="2">The sequence shown here is derived from an EMBL/GenBank/DDBJ whole genome shotgun (WGS) entry which is preliminary data.</text>
</comment>
<dbReference type="OrthoDB" id="5373615at2759"/>
<feature type="compositionally biased region" description="Acidic residues" evidence="1">
    <location>
        <begin position="1"/>
        <end position="17"/>
    </location>
</feature>
<feature type="compositionally biased region" description="Low complexity" evidence="1">
    <location>
        <begin position="90"/>
        <end position="100"/>
    </location>
</feature>
<name>A0A9Q1G0K1_SYNKA</name>
<dbReference type="InterPro" id="IPR039228">
    <property type="entry name" value="SZRD1"/>
</dbReference>
<keyword evidence="3" id="KW-1185">Reference proteome</keyword>
<dbReference type="EMBL" id="JAINUF010000003">
    <property type="protein sequence ID" value="KAJ8371007.1"/>
    <property type="molecule type" value="Genomic_DNA"/>
</dbReference>
<dbReference type="Proteomes" id="UP001152622">
    <property type="component" value="Chromosome 3"/>
</dbReference>
<evidence type="ECO:0000313" key="2">
    <source>
        <dbReference type="EMBL" id="KAJ8371007.1"/>
    </source>
</evidence>
<protein>
    <recommendedName>
        <fullName evidence="4">SUZ domain-containing protein 1</fullName>
    </recommendedName>
</protein>
<gene>
    <name evidence="2" type="ORF">SKAU_G00110350</name>
</gene>
<feature type="region of interest" description="Disordered" evidence="1">
    <location>
        <begin position="1"/>
        <end position="143"/>
    </location>
</feature>
<dbReference type="AlphaFoldDB" id="A0A9Q1G0K1"/>
<evidence type="ECO:0000313" key="3">
    <source>
        <dbReference type="Proteomes" id="UP001152622"/>
    </source>
</evidence>
<feature type="compositionally biased region" description="Basic and acidic residues" evidence="1">
    <location>
        <begin position="18"/>
        <end position="35"/>
    </location>
</feature>
<evidence type="ECO:0000256" key="1">
    <source>
        <dbReference type="SAM" id="MobiDB-lite"/>
    </source>
</evidence>
<dbReference type="PANTHER" id="PTHR31796">
    <property type="entry name" value="SUZ DOMAIN-CONTAINING PROTEIN 1"/>
    <property type="match status" value="1"/>
</dbReference>
<organism evidence="2 3">
    <name type="scientific">Synaphobranchus kaupii</name>
    <name type="common">Kaup's arrowtooth eel</name>
    <dbReference type="NCBI Taxonomy" id="118154"/>
    <lineage>
        <taxon>Eukaryota</taxon>
        <taxon>Metazoa</taxon>
        <taxon>Chordata</taxon>
        <taxon>Craniata</taxon>
        <taxon>Vertebrata</taxon>
        <taxon>Euteleostomi</taxon>
        <taxon>Actinopterygii</taxon>
        <taxon>Neopterygii</taxon>
        <taxon>Teleostei</taxon>
        <taxon>Anguilliformes</taxon>
        <taxon>Synaphobranchidae</taxon>
        <taxon>Synaphobranchus</taxon>
    </lineage>
</organism>
<sequence>MEDEEVTENWEEAADSGEIERRLEEKLRISQKEKMSSGGSGRSPLRTAIVIQDDSLPAAPPPPDPHSEAALQQRLPRVPGGPDSTPPPGQAQYGQQASASECPPAHGGVSIKQSRDPPAGRSRRYTRIPPTQIEGRPHPACRVRRLGQDANYRARSVRGESLHPPPPLAPGQHCDEDIARLGHGSL</sequence>